<organism evidence="1 2">
    <name type="scientific">Gossypium barbadense</name>
    <name type="common">Sea Island cotton</name>
    <name type="synonym">Hibiscus barbadensis</name>
    <dbReference type="NCBI Taxonomy" id="3634"/>
    <lineage>
        <taxon>Eukaryota</taxon>
        <taxon>Viridiplantae</taxon>
        <taxon>Streptophyta</taxon>
        <taxon>Embryophyta</taxon>
        <taxon>Tracheophyta</taxon>
        <taxon>Spermatophyta</taxon>
        <taxon>Magnoliopsida</taxon>
        <taxon>eudicotyledons</taxon>
        <taxon>Gunneridae</taxon>
        <taxon>Pentapetalae</taxon>
        <taxon>rosids</taxon>
        <taxon>malvids</taxon>
        <taxon>Malvales</taxon>
        <taxon>Malvaceae</taxon>
        <taxon>Malvoideae</taxon>
        <taxon>Gossypium</taxon>
    </lineage>
</organism>
<protein>
    <submittedName>
        <fullName evidence="1">Uncharacterized protein</fullName>
    </submittedName>
</protein>
<accession>A0A5J5W4R6</accession>
<dbReference type="AlphaFoldDB" id="A0A5J5W4R6"/>
<dbReference type="Proteomes" id="UP000327439">
    <property type="component" value="Chromosome A04"/>
</dbReference>
<reference evidence="2" key="1">
    <citation type="journal article" date="2020" name="Nat. Genet.">
        <title>Genomic diversifications of five Gossypium allopolyploid species and their impact on cotton improvement.</title>
        <authorList>
            <person name="Chen Z.J."/>
            <person name="Sreedasyam A."/>
            <person name="Ando A."/>
            <person name="Song Q."/>
            <person name="De Santiago L.M."/>
            <person name="Hulse-Kemp A.M."/>
            <person name="Ding M."/>
            <person name="Ye W."/>
            <person name="Kirkbride R.C."/>
            <person name="Jenkins J."/>
            <person name="Plott C."/>
            <person name="Lovell J."/>
            <person name="Lin Y.M."/>
            <person name="Vaughn R."/>
            <person name="Liu B."/>
            <person name="Simpson S."/>
            <person name="Scheffler B.E."/>
            <person name="Wen L."/>
            <person name="Saski C.A."/>
            <person name="Grover C.E."/>
            <person name="Hu G."/>
            <person name="Conover J.L."/>
            <person name="Carlson J.W."/>
            <person name="Shu S."/>
            <person name="Boston L.B."/>
            <person name="Williams M."/>
            <person name="Peterson D.G."/>
            <person name="McGee K."/>
            <person name="Jones D.C."/>
            <person name="Wendel J.F."/>
            <person name="Stelly D.M."/>
            <person name="Grimwood J."/>
            <person name="Schmutz J."/>
        </authorList>
    </citation>
    <scope>NUCLEOTIDE SEQUENCE [LARGE SCALE GENOMIC DNA]</scope>
    <source>
        <strain evidence="2">cv. 3-79</strain>
    </source>
</reference>
<evidence type="ECO:0000313" key="2">
    <source>
        <dbReference type="Proteomes" id="UP000327439"/>
    </source>
</evidence>
<sequence>MQWRIFIIAPECSPSPYKTLFLFPPREREKIESILSSLLSCENGPILYRMVFRAIDHVEKDYFRRFISYLC</sequence>
<gene>
    <name evidence="1" type="ORF">ES319_A04G068800v1</name>
</gene>
<name>A0A5J5W4R6_GOSBA</name>
<dbReference type="EMBL" id="CM018205">
    <property type="protein sequence ID" value="KAB2086930.1"/>
    <property type="molecule type" value="Genomic_DNA"/>
</dbReference>
<proteinExistence type="predicted"/>
<keyword evidence="2" id="KW-1185">Reference proteome</keyword>
<evidence type="ECO:0000313" key="1">
    <source>
        <dbReference type="EMBL" id="KAB2086930.1"/>
    </source>
</evidence>